<evidence type="ECO:0000313" key="3">
    <source>
        <dbReference type="Proteomes" id="UP000007797"/>
    </source>
</evidence>
<feature type="region of interest" description="Disordered" evidence="1">
    <location>
        <begin position="109"/>
        <end position="153"/>
    </location>
</feature>
<gene>
    <name evidence="2" type="ORF">DFA_01779</name>
</gene>
<dbReference type="RefSeq" id="XP_004359744.1">
    <property type="nucleotide sequence ID" value="XM_004359687.1"/>
</dbReference>
<evidence type="ECO:0000313" key="2">
    <source>
        <dbReference type="EMBL" id="EGG21893.1"/>
    </source>
</evidence>
<dbReference type="KEGG" id="dfa:DFA_01779"/>
<reference evidence="3" key="1">
    <citation type="journal article" date="2011" name="Genome Res.">
        <title>Phylogeny-wide analysis of social amoeba genomes highlights ancient origins for complex intercellular communication.</title>
        <authorList>
            <person name="Heidel A.J."/>
            <person name="Lawal H.M."/>
            <person name="Felder M."/>
            <person name="Schilde C."/>
            <person name="Helps N.R."/>
            <person name="Tunggal B."/>
            <person name="Rivero F."/>
            <person name="John U."/>
            <person name="Schleicher M."/>
            <person name="Eichinger L."/>
            <person name="Platzer M."/>
            <person name="Noegel A.A."/>
            <person name="Schaap P."/>
            <person name="Gloeckner G."/>
        </authorList>
    </citation>
    <scope>NUCLEOTIDE SEQUENCE [LARGE SCALE GENOMIC DNA]</scope>
    <source>
        <strain evidence="3">SH3</strain>
    </source>
</reference>
<dbReference type="EMBL" id="GL883010">
    <property type="protein sequence ID" value="EGG21893.1"/>
    <property type="molecule type" value="Genomic_DNA"/>
</dbReference>
<organism evidence="2 3">
    <name type="scientific">Cavenderia fasciculata</name>
    <name type="common">Slime mold</name>
    <name type="synonym">Dictyostelium fasciculatum</name>
    <dbReference type="NCBI Taxonomy" id="261658"/>
    <lineage>
        <taxon>Eukaryota</taxon>
        <taxon>Amoebozoa</taxon>
        <taxon>Evosea</taxon>
        <taxon>Eumycetozoa</taxon>
        <taxon>Dictyostelia</taxon>
        <taxon>Acytosteliales</taxon>
        <taxon>Cavenderiaceae</taxon>
        <taxon>Cavenderia</taxon>
    </lineage>
</organism>
<dbReference type="AlphaFoldDB" id="F4PUM9"/>
<name>F4PUM9_CACFS</name>
<dbReference type="OrthoDB" id="21248at2759"/>
<dbReference type="Proteomes" id="UP000007797">
    <property type="component" value="Unassembled WGS sequence"/>
</dbReference>
<keyword evidence="3" id="KW-1185">Reference proteome</keyword>
<evidence type="ECO:0000256" key="1">
    <source>
        <dbReference type="SAM" id="MobiDB-lite"/>
    </source>
</evidence>
<proteinExistence type="predicted"/>
<accession>F4PUM9</accession>
<feature type="compositionally biased region" description="Low complexity" evidence="1">
    <location>
        <begin position="122"/>
        <end position="152"/>
    </location>
</feature>
<sequence length="225" mass="24131">MTSHYQARKEGDLTYTYAPNSPNVTTYVTGTQVATEHNVINSTGTGTVLGAPIMKEKFFAGQKDAAGIPIPPPIPPTTKAPISTGGNLNNLISSQAGNLKSTNTPILSSAKPLNGGTTTHDNGFGSNKSLNNNNNKPLNGDSTRGTTGTTHTANDPYYNANNGHNLAEPHKPSTIMKVKGVVKEKFGHITKNQRLEEEGKQLEAQFAKDKLDYQHFQDTHPVAHK</sequence>
<dbReference type="GeneID" id="14873912"/>
<protein>
    <submittedName>
        <fullName evidence="2">Uncharacterized protein</fullName>
    </submittedName>
</protein>